<dbReference type="Gene3D" id="3.30.9.10">
    <property type="entry name" value="D-Amino Acid Oxidase, subunit A, domain 2"/>
    <property type="match status" value="1"/>
</dbReference>
<dbReference type="OrthoDB" id="9805337at2"/>
<proteinExistence type="predicted"/>
<dbReference type="PANTHER" id="PTHR13847">
    <property type="entry name" value="SARCOSINE DEHYDROGENASE-RELATED"/>
    <property type="match status" value="1"/>
</dbReference>
<dbReference type="PANTHER" id="PTHR13847:SF289">
    <property type="entry name" value="GLYCINE OXIDASE"/>
    <property type="match status" value="1"/>
</dbReference>
<gene>
    <name evidence="3" type="ORF">VP06_24655</name>
</gene>
<reference evidence="3 4" key="1">
    <citation type="submission" date="2015-03" db="EMBL/GenBank/DDBJ databases">
        <title>Genome sequencing of Methylobacterium aquaticum DSM16371 type strain.</title>
        <authorList>
            <person name="Chaudhry V."/>
            <person name="Patil P.B."/>
        </authorList>
    </citation>
    <scope>NUCLEOTIDE SEQUENCE [LARGE SCALE GENOMIC DNA]</scope>
    <source>
        <strain evidence="3 4">DSM 16371</strain>
    </source>
</reference>
<protein>
    <submittedName>
        <fullName evidence="3">Amino acid dehydrogenase</fullName>
    </submittedName>
</protein>
<dbReference type="PATRIC" id="fig|270351.6.peg.2953"/>
<evidence type="ECO:0000313" key="3">
    <source>
        <dbReference type="EMBL" id="KMO29470.1"/>
    </source>
</evidence>
<evidence type="ECO:0000313" key="4">
    <source>
        <dbReference type="Proteomes" id="UP000035929"/>
    </source>
</evidence>
<dbReference type="Gene3D" id="3.50.50.60">
    <property type="entry name" value="FAD/NAD(P)-binding domain"/>
    <property type="match status" value="2"/>
</dbReference>
<dbReference type="InterPro" id="IPR036188">
    <property type="entry name" value="FAD/NAD-bd_sf"/>
</dbReference>
<dbReference type="GO" id="GO:0005737">
    <property type="term" value="C:cytoplasm"/>
    <property type="evidence" value="ECO:0007669"/>
    <property type="project" value="TreeGrafter"/>
</dbReference>
<feature type="domain" description="FAD dependent oxidoreductase" evidence="2">
    <location>
        <begin position="4"/>
        <end position="391"/>
    </location>
</feature>
<comment type="caution">
    <text evidence="3">The sequence shown here is derived from an EMBL/GenBank/DDBJ whole genome shotgun (WGS) entry which is preliminary data.</text>
</comment>
<dbReference type="Proteomes" id="UP000035929">
    <property type="component" value="Unassembled WGS sequence"/>
</dbReference>
<evidence type="ECO:0000256" key="1">
    <source>
        <dbReference type="ARBA" id="ARBA00023002"/>
    </source>
</evidence>
<name>A0A0J6S2Q8_9HYPH</name>
<organism evidence="3 4">
    <name type="scientific">Methylobacterium aquaticum</name>
    <dbReference type="NCBI Taxonomy" id="270351"/>
    <lineage>
        <taxon>Bacteria</taxon>
        <taxon>Pseudomonadati</taxon>
        <taxon>Pseudomonadota</taxon>
        <taxon>Alphaproteobacteria</taxon>
        <taxon>Hyphomicrobiales</taxon>
        <taxon>Methylobacteriaceae</taxon>
        <taxon>Methylobacterium</taxon>
    </lineage>
</organism>
<dbReference type="EMBL" id="LABX01000204">
    <property type="protein sequence ID" value="KMO29470.1"/>
    <property type="molecule type" value="Genomic_DNA"/>
</dbReference>
<dbReference type="InterPro" id="IPR006076">
    <property type="entry name" value="FAD-dep_OxRdtase"/>
</dbReference>
<accession>A0A0J6S2Q8</accession>
<dbReference type="SUPFAM" id="SSF51905">
    <property type="entry name" value="FAD/NAD(P)-binding domain"/>
    <property type="match status" value="1"/>
</dbReference>
<sequence>MRSAIVLGAGMAGVGTALHLQRRGWSVALVDRGEPGRETSYGNAGIIQSEAVEPYAMPRDRATLWAIASGRSNDVHYALRHLPRHLGPLLRYWWHSSPRRHAAASRAYATLIAQAAPEHAALIEAAGAADLVRQGGFRILHRGQRAMEAAVADAERLGARHGLRVRAMSPADLAAAEPALKQAGAGAIHWEDPWSVRDPGALVSAYAALFARQGGTLLRGEAESLGQTARGWSMRTADGMIEAEAAVVALGPWSPVLLRRFGYRIAMVEKRGYHRHWRSARTLEVPLLDAQNGYVMAPMAAGLRLTTGAELAGPEAAIDPVQLARAEAAAQDLVDLGAPRETVPWSGTRPCMPDMLPVVGPAPRHPGLWFQFGHGHQGFTLGPASGRLLAEAMSGEARFVPDAPFAPARLAAA</sequence>
<dbReference type="Pfam" id="PF01266">
    <property type="entry name" value="DAO"/>
    <property type="match status" value="1"/>
</dbReference>
<dbReference type="GO" id="GO:0016491">
    <property type="term" value="F:oxidoreductase activity"/>
    <property type="evidence" value="ECO:0007669"/>
    <property type="project" value="UniProtKB-KW"/>
</dbReference>
<evidence type="ECO:0000259" key="2">
    <source>
        <dbReference type="Pfam" id="PF01266"/>
    </source>
</evidence>
<keyword evidence="1" id="KW-0560">Oxidoreductase</keyword>
<dbReference type="AlphaFoldDB" id="A0A0J6S2Q8"/>
<dbReference type="RefSeq" id="WP_048466429.1">
    <property type="nucleotide sequence ID" value="NZ_LABX01000204.1"/>
</dbReference>